<dbReference type="Pfam" id="PF01416">
    <property type="entry name" value="PseudoU_synth_1"/>
    <property type="match status" value="1"/>
</dbReference>
<evidence type="ECO:0000256" key="2">
    <source>
        <dbReference type="ARBA" id="ARBA00022694"/>
    </source>
</evidence>
<evidence type="ECO:0000259" key="8">
    <source>
        <dbReference type="Pfam" id="PF01416"/>
    </source>
</evidence>
<keyword evidence="2 4" id="KW-0819">tRNA processing</keyword>
<evidence type="ECO:0000256" key="7">
    <source>
        <dbReference type="RuleBase" id="RU003792"/>
    </source>
</evidence>
<proteinExistence type="inferred from homology"/>
<dbReference type="AlphaFoldDB" id="A0A917E764"/>
<sequence>MKRLMNYYLIELQYLGFRYHGWQKQPKVKTVENQIQKTLGFVLPNIRTKVIAAGRTDAMVSVHKTYVELFVYEADLPQDFFELFNYNLPSDIRAVSIKKIDEKFNIIQHPKQKEYLYFFTFPEKIHPFCAPFITLIQDDLNLELMQEAARLFEGEHDFYSYAFRPKPTTQTLGNITYCRIEPNTIYTANFFPEKSYVLRVKSSGFKRNQIRLMMGVLINLGKGKIDLNFVKQSLDGSKKIKLEYIAPASGLQLYDVHFTQNF</sequence>
<evidence type="ECO:0000256" key="5">
    <source>
        <dbReference type="PIRSR" id="PIRSR001430-1"/>
    </source>
</evidence>
<keyword evidence="10" id="KW-1185">Reference proteome</keyword>
<comment type="function">
    <text evidence="4">Formation of pseudouridine at positions 38, 39 and 40 in the anticodon stem and loop of transfer RNAs.</text>
</comment>
<dbReference type="InterPro" id="IPR020103">
    <property type="entry name" value="PsdUridine_synth_cat_dom_sf"/>
</dbReference>
<dbReference type="EMBL" id="BMGL01000006">
    <property type="protein sequence ID" value="GGE11507.1"/>
    <property type="molecule type" value="Genomic_DNA"/>
</dbReference>
<comment type="similarity">
    <text evidence="1 4 7">Belongs to the tRNA pseudouridine synthase TruA family.</text>
</comment>
<feature type="binding site" evidence="4 6">
    <location>
        <position position="115"/>
    </location>
    <ligand>
        <name>substrate</name>
    </ligand>
</feature>
<feature type="active site" description="Nucleophile" evidence="4 5">
    <location>
        <position position="57"/>
    </location>
</feature>
<dbReference type="GO" id="GO:0003723">
    <property type="term" value="F:RNA binding"/>
    <property type="evidence" value="ECO:0007669"/>
    <property type="project" value="InterPro"/>
</dbReference>
<comment type="catalytic activity">
    <reaction evidence="4 7">
        <text>uridine(38/39/40) in tRNA = pseudouridine(38/39/40) in tRNA</text>
        <dbReference type="Rhea" id="RHEA:22376"/>
        <dbReference type="Rhea" id="RHEA-COMP:10085"/>
        <dbReference type="Rhea" id="RHEA-COMP:10087"/>
        <dbReference type="ChEBI" id="CHEBI:65314"/>
        <dbReference type="ChEBI" id="CHEBI:65315"/>
        <dbReference type="EC" id="5.4.99.12"/>
    </reaction>
</comment>
<dbReference type="SUPFAM" id="SSF55120">
    <property type="entry name" value="Pseudouridine synthase"/>
    <property type="match status" value="1"/>
</dbReference>
<dbReference type="PANTHER" id="PTHR11142:SF5">
    <property type="entry name" value="TRNA PSEUDOURIDINE(38_39) SYNTHASE"/>
    <property type="match status" value="1"/>
</dbReference>
<dbReference type="PIRSF" id="PIRSF001430">
    <property type="entry name" value="tRNA_psdUrid_synth"/>
    <property type="match status" value="1"/>
</dbReference>
<dbReference type="InterPro" id="IPR001406">
    <property type="entry name" value="PsdUridine_synth_TruA"/>
</dbReference>
<dbReference type="Gene3D" id="3.30.70.580">
    <property type="entry name" value="Pseudouridine synthase I, catalytic domain, N-terminal subdomain"/>
    <property type="match status" value="1"/>
</dbReference>
<accession>A0A917E764</accession>
<evidence type="ECO:0000256" key="1">
    <source>
        <dbReference type="ARBA" id="ARBA00009375"/>
    </source>
</evidence>
<organism evidence="9 10">
    <name type="scientific">Psychroflexus salis</name>
    <dbReference type="NCBI Taxonomy" id="1526574"/>
    <lineage>
        <taxon>Bacteria</taxon>
        <taxon>Pseudomonadati</taxon>
        <taxon>Bacteroidota</taxon>
        <taxon>Flavobacteriia</taxon>
        <taxon>Flavobacteriales</taxon>
        <taxon>Flavobacteriaceae</taxon>
        <taxon>Psychroflexus</taxon>
    </lineage>
</organism>
<evidence type="ECO:0000313" key="9">
    <source>
        <dbReference type="EMBL" id="GGE11507.1"/>
    </source>
</evidence>
<keyword evidence="3 4" id="KW-0413">Isomerase</keyword>
<dbReference type="EC" id="5.4.99.12" evidence="4"/>
<reference evidence="9 10" key="1">
    <citation type="journal article" date="2014" name="Int. J. Syst. Evol. Microbiol.">
        <title>Complete genome sequence of Corynebacterium casei LMG S-19264T (=DSM 44701T), isolated from a smear-ripened cheese.</title>
        <authorList>
            <consortium name="US DOE Joint Genome Institute (JGI-PGF)"/>
            <person name="Walter F."/>
            <person name="Albersmeier A."/>
            <person name="Kalinowski J."/>
            <person name="Ruckert C."/>
        </authorList>
    </citation>
    <scope>NUCLEOTIDE SEQUENCE [LARGE SCALE GENOMIC DNA]</scope>
    <source>
        <strain evidence="9 10">CGMCC 1.12925</strain>
    </source>
</reference>
<dbReference type="Gene3D" id="3.30.70.660">
    <property type="entry name" value="Pseudouridine synthase I, catalytic domain, C-terminal subdomain"/>
    <property type="match status" value="1"/>
</dbReference>
<dbReference type="Proteomes" id="UP000599688">
    <property type="component" value="Unassembled WGS sequence"/>
</dbReference>
<dbReference type="GO" id="GO:0031119">
    <property type="term" value="P:tRNA pseudouridine synthesis"/>
    <property type="evidence" value="ECO:0007669"/>
    <property type="project" value="UniProtKB-UniRule"/>
</dbReference>
<evidence type="ECO:0000256" key="4">
    <source>
        <dbReference type="HAMAP-Rule" id="MF_00171"/>
    </source>
</evidence>
<dbReference type="GO" id="GO:1990481">
    <property type="term" value="P:mRNA pseudouridine synthesis"/>
    <property type="evidence" value="ECO:0007669"/>
    <property type="project" value="TreeGrafter"/>
</dbReference>
<comment type="caution">
    <text evidence="4">Lacks conserved residue(s) required for the propagation of feature annotation.</text>
</comment>
<dbReference type="InterPro" id="IPR020095">
    <property type="entry name" value="PsdUridine_synth_TruA_C"/>
</dbReference>
<feature type="domain" description="Pseudouridine synthase I TruA alpha/beta" evidence="8">
    <location>
        <begin position="148"/>
        <end position="258"/>
    </location>
</feature>
<name>A0A917E764_9FLAO</name>
<dbReference type="GO" id="GO:0005737">
    <property type="term" value="C:cytoplasm"/>
    <property type="evidence" value="ECO:0007669"/>
    <property type="project" value="TreeGrafter"/>
</dbReference>
<gene>
    <name evidence="4 9" type="primary">truA</name>
    <name evidence="9" type="ORF">GCM10010831_11160</name>
</gene>
<dbReference type="InterPro" id="IPR020097">
    <property type="entry name" value="PsdUridine_synth_TruA_a/b_dom"/>
</dbReference>
<dbReference type="HAMAP" id="MF_00171">
    <property type="entry name" value="TruA"/>
    <property type="match status" value="1"/>
</dbReference>
<protein>
    <recommendedName>
        <fullName evidence="4">tRNA pseudouridine synthase A</fullName>
        <ecNumber evidence="4">5.4.99.12</ecNumber>
    </recommendedName>
    <alternativeName>
        <fullName evidence="4">tRNA pseudouridine(38-40) synthase</fullName>
    </alternativeName>
    <alternativeName>
        <fullName evidence="4">tRNA pseudouridylate synthase I</fullName>
    </alternativeName>
    <alternativeName>
        <fullName evidence="4">tRNA-uridine isomerase I</fullName>
    </alternativeName>
</protein>
<dbReference type="PANTHER" id="PTHR11142">
    <property type="entry name" value="PSEUDOURIDYLATE SYNTHASE"/>
    <property type="match status" value="1"/>
</dbReference>
<evidence type="ECO:0000256" key="3">
    <source>
        <dbReference type="ARBA" id="ARBA00023235"/>
    </source>
</evidence>
<dbReference type="GO" id="GO:0160147">
    <property type="term" value="F:tRNA pseudouridine(38-40) synthase activity"/>
    <property type="evidence" value="ECO:0007669"/>
    <property type="project" value="UniProtKB-EC"/>
</dbReference>
<dbReference type="RefSeq" id="WP_188405831.1">
    <property type="nucleotide sequence ID" value="NZ_BMGL01000006.1"/>
</dbReference>
<evidence type="ECO:0000256" key="6">
    <source>
        <dbReference type="PIRSR" id="PIRSR001430-2"/>
    </source>
</evidence>
<dbReference type="InterPro" id="IPR020094">
    <property type="entry name" value="TruA/RsuA/RluB/E/F_N"/>
</dbReference>
<comment type="subunit">
    <text evidence="4">Homodimer.</text>
</comment>
<evidence type="ECO:0000313" key="10">
    <source>
        <dbReference type="Proteomes" id="UP000599688"/>
    </source>
</evidence>
<comment type="caution">
    <text evidence="9">The sequence shown here is derived from an EMBL/GenBank/DDBJ whole genome shotgun (WGS) entry which is preliminary data.</text>
</comment>